<gene>
    <name evidence="1" type="ORF">OLEA9_A068142</name>
</gene>
<name>A0A8S0V1H8_OLEEU</name>
<dbReference type="PANTHER" id="PTHR32179">
    <property type="entry name" value="NICOTINATE-NUCLEOTIDE PYROPHOSPHORYLASE [CARBOXYLATING]"/>
    <property type="match status" value="1"/>
</dbReference>
<dbReference type="InterPro" id="IPR027277">
    <property type="entry name" value="NadC/ModD"/>
</dbReference>
<protein>
    <submittedName>
        <fullName evidence="1">Nicotinate-nucleotide pyrophosphorylase [carboxylating], chloroplastic-like</fullName>
    </submittedName>
</protein>
<keyword evidence="2" id="KW-1185">Reference proteome</keyword>
<dbReference type="GO" id="GO:0034213">
    <property type="term" value="P:quinolinate catabolic process"/>
    <property type="evidence" value="ECO:0007669"/>
    <property type="project" value="TreeGrafter"/>
</dbReference>
<accession>A0A8S0V1H8</accession>
<dbReference type="Gramene" id="OE9A068142T1">
    <property type="protein sequence ID" value="OE9A068142C1"/>
    <property type="gene ID" value="OE9A068142"/>
</dbReference>
<dbReference type="AlphaFoldDB" id="A0A8S0V1H8"/>
<dbReference type="GO" id="GO:0004514">
    <property type="term" value="F:nicotinate-nucleotide diphosphorylase (carboxylating) activity"/>
    <property type="evidence" value="ECO:0007669"/>
    <property type="project" value="TreeGrafter"/>
</dbReference>
<dbReference type="Proteomes" id="UP000594638">
    <property type="component" value="Unassembled WGS sequence"/>
</dbReference>
<comment type="caution">
    <text evidence="1">The sequence shown here is derived from an EMBL/GenBank/DDBJ whole genome shotgun (WGS) entry which is preliminary data.</text>
</comment>
<proteinExistence type="predicted"/>
<evidence type="ECO:0000313" key="2">
    <source>
        <dbReference type="Proteomes" id="UP000594638"/>
    </source>
</evidence>
<dbReference type="EMBL" id="CACTIH010009133">
    <property type="protein sequence ID" value="CAA3025443.1"/>
    <property type="molecule type" value="Genomic_DNA"/>
</dbReference>
<organism evidence="1 2">
    <name type="scientific">Olea europaea subsp. europaea</name>
    <dbReference type="NCBI Taxonomy" id="158383"/>
    <lineage>
        <taxon>Eukaryota</taxon>
        <taxon>Viridiplantae</taxon>
        <taxon>Streptophyta</taxon>
        <taxon>Embryophyta</taxon>
        <taxon>Tracheophyta</taxon>
        <taxon>Spermatophyta</taxon>
        <taxon>Magnoliopsida</taxon>
        <taxon>eudicotyledons</taxon>
        <taxon>Gunneridae</taxon>
        <taxon>Pentapetalae</taxon>
        <taxon>asterids</taxon>
        <taxon>lamiids</taxon>
        <taxon>Lamiales</taxon>
        <taxon>Oleaceae</taxon>
        <taxon>Oleeae</taxon>
        <taxon>Olea</taxon>
    </lineage>
</organism>
<dbReference type="Gene3D" id="3.90.1170.20">
    <property type="entry name" value="Quinolinate phosphoribosyl transferase, N-terminal domain"/>
    <property type="match status" value="1"/>
</dbReference>
<dbReference type="SUPFAM" id="SSF54675">
    <property type="entry name" value="Nicotinate/Quinolinate PRTase N-terminal domain-like"/>
    <property type="match status" value="1"/>
</dbReference>
<sequence>MEVEAHFLAKEDGIVAGIALAEMVFGEVDLPEGRADSIVVAERVVLSFMQRMSGIATLTKVNEWNSDFNQGDSFGTPYTNRQQPCFIFPSLIFGGNESTNTCKELYR</sequence>
<dbReference type="PANTHER" id="PTHR32179:SF3">
    <property type="entry name" value="NICOTINATE-NUCLEOTIDE PYROPHOSPHORYLASE [CARBOXYLATING]"/>
    <property type="match status" value="1"/>
</dbReference>
<dbReference type="GO" id="GO:0009435">
    <property type="term" value="P:NAD+ biosynthetic process"/>
    <property type="evidence" value="ECO:0007669"/>
    <property type="project" value="TreeGrafter"/>
</dbReference>
<dbReference type="InterPro" id="IPR037128">
    <property type="entry name" value="Quinolinate_PRibosylTase_N_sf"/>
</dbReference>
<evidence type="ECO:0000313" key="1">
    <source>
        <dbReference type="EMBL" id="CAA3025443.1"/>
    </source>
</evidence>
<dbReference type="GO" id="GO:0005737">
    <property type="term" value="C:cytoplasm"/>
    <property type="evidence" value="ECO:0007669"/>
    <property type="project" value="TreeGrafter"/>
</dbReference>
<reference evidence="1 2" key="1">
    <citation type="submission" date="2019-12" db="EMBL/GenBank/DDBJ databases">
        <authorList>
            <person name="Alioto T."/>
            <person name="Alioto T."/>
            <person name="Gomez Garrido J."/>
        </authorList>
    </citation>
    <scope>NUCLEOTIDE SEQUENCE [LARGE SCALE GENOMIC DNA]</scope>
</reference>
<dbReference type="OrthoDB" id="10067394at2759"/>